<dbReference type="InterPro" id="IPR005829">
    <property type="entry name" value="Sugar_transporter_CS"/>
</dbReference>
<dbReference type="PROSITE" id="PS50850">
    <property type="entry name" value="MFS"/>
    <property type="match status" value="1"/>
</dbReference>
<evidence type="ECO:0000256" key="6">
    <source>
        <dbReference type="ARBA" id="ARBA00023136"/>
    </source>
</evidence>
<comment type="similarity">
    <text evidence="2 8">Belongs to the major facilitator superfamily. Sugar transporter (TC 2.A.1.1) family.</text>
</comment>
<feature type="transmembrane region" description="Helical" evidence="9">
    <location>
        <begin position="473"/>
        <end position="493"/>
    </location>
</feature>
<dbReference type="Gene3D" id="1.20.1250.20">
    <property type="entry name" value="MFS general substrate transporter like domains"/>
    <property type="match status" value="1"/>
</dbReference>
<evidence type="ECO:0000313" key="11">
    <source>
        <dbReference type="EMBL" id="RDW72932.1"/>
    </source>
</evidence>
<proteinExistence type="inferred from homology"/>
<dbReference type="OrthoDB" id="6612291at2759"/>
<evidence type="ECO:0000256" key="4">
    <source>
        <dbReference type="ARBA" id="ARBA00022692"/>
    </source>
</evidence>
<keyword evidence="3 8" id="KW-0813">Transport</keyword>
<evidence type="ECO:0000256" key="7">
    <source>
        <dbReference type="ARBA" id="ARBA00026248"/>
    </source>
</evidence>
<gene>
    <name evidence="11" type="ORF">BP6252_06839</name>
</gene>
<comment type="caution">
    <text evidence="11">The sequence shown here is derived from an EMBL/GenBank/DDBJ whole genome shotgun (WGS) entry which is preliminary data.</text>
</comment>
<dbReference type="Proteomes" id="UP000256645">
    <property type="component" value="Unassembled WGS sequence"/>
</dbReference>
<dbReference type="SUPFAM" id="SSF103473">
    <property type="entry name" value="MFS general substrate transporter"/>
    <property type="match status" value="1"/>
</dbReference>
<dbReference type="InterPro" id="IPR050360">
    <property type="entry name" value="MFS_Sugar_Transporters"/>
</dbReference>
<evidence type="ECO:0000256" key="5">
    <source>
        <dbReference type="ARBA" id="ARBA00022989"/>
    </source>
</evidence>
<feature type="transmembrane region" description="Helical" evidence="9">
    <location>
        <begin position="312"/>
        <end position="332"/>
    </location>
</feature>
<feature type="transmembrane region" description="Helical" evidence="9">
    <location>
        <begin position="194"/>
        <end position="214"/>
    </location>
</feature>
<dbReference type="NCBIfam" id="TIGR00879">
    <property type="entry name" value="SP"/>
    <property type="match status" value="1"/>
</dbReference>
<dbReference type="InterPro" id="IPR003663">
    <property type="entry name" value="Sugar/inositol_transpt"/>
</dbReference>
<feature type="transmembrane region" description="Helical" evidence="9">
    <location>
        <begin position="405"/>
        <end position="427"/>
    </location>
</feature>
<feature type="transmembrane region" description="Helical" evidence="9">
    <location>
        <begin position="132"/>
        <end position="150"/>
    </location>
</feature>
<feature type="transmembrane region" description="Helical" evidence="9">
    <location>
        <begin position="105"/>
        <end position="125"/>
    </location>
</feature>
<feature type="transmembrane region" description="Helical" evidence="9">
    <location>
        <begin position="53"/>
        <end position="69"/>
    </location>
</feature>
<dbReference type="InterPro" id="IPR005828">
    <property type="entry name" value="MFS_sugar_transport-like"/>
</dbReference>
<evidence type="ECO:0000256" key="3">
    <source>
        <dbReference type="ARBA" id="ARBA00022448"/>
    </source>
</evidence>
<dbReference type="InterPro" id="IPR036259">
    <property type="entry name" value="MFS_trans_sf"/>
</dbReference>
<dbReference type="GO" id="GO:0000023">
    <property type="term" value="P:maltose metabolic process"/>
    <property type="evidence" value="ECO:0007669"/>
    <property type="project" value="UniProtKB-KW"/>
</dbReference>
<keyword evidence="12" id="KW-1185">Reference proteome</keyword>
<dbReference type="AlphaFoldDB" id="A0A3D8RFX0"/>
<evidence type="ECO:0000313" key="12">
    <source>
        <dbReference type="Proteomes" id="UP000256645"/>
    </source>
</evidence>
<accession>A0A3D8RFX0</accession>
<dbReference type="FunFam" id="1.20.1250.20:FF:000078">
    <property type="entry name" value="MFS maltose transporter, putative"/>
    <property type="match status" value="1"/>
</dbReference>
<dbReference type="PANTHER" id="PTHR48022:SF5">
    <property type="entry name" value="ALPHA-GLUCOSIDES PERMEASE MPH2-RELATED"/>
    <property type="match status" value="1"/>
</dbReference>
<dbReference type="EMBL" id="PDLM01000007">
    <property type="protein sequence ID" value="RDW72932.1"/>
    <property type="molecule type" value="Genomic_DNA"/>
</dbReference>
<evidence type="ECO:0000256" key="2">
    <source>
        <dbReference type="ARBA" id="ARBA00010992"/>
    </source>
</evidence>
<organism evidence="11 12">
    <name type="scientific">Coleophoma cylindrospora</name>
    <dbReference type="NCBI Taxonomy" id="1849047"/>
    <lineage>
        <taxon>Eukaryota</taxon>
        <taxon>Fungi</taxon>
        <taxon>Dikarya</taxon>
        <taxon>Ascomycota</taxon>
        <taxon>Pezizomycotina</taxon>
        <taxon>Leotiomycetes</taxon>
        <taxon>Helotiales</taxon>
        <taxon>Dermateaceae</taxon>
        <taxon>Coleophoma</taxon>
    </lineage>
</organism>
<dbReference type="Pfam" id="PF00083">
    <property type="entry name" value="Sugar_tr"/>
    <property type="match status" value="1"/>
</dbReference>
<feature type="transmembrane region" description="Helical" evidence="9">
    <location>
        <begin position="162"/>
        <end position="182"/>
    </location>
</feature>
<dbReference type="PANTHER" id="PTHR48022">
    <property type="entry name" value="PLASTIDIC GLUCOSE TRANSPORTER 4"/>
    <property type="match status" value="1"/>
</dbReference>
<evidence type="ECO:0000256" key="8">
    <source>
        <dbReference type="RuleBase" id="RU003346"/>
    </source>
</evidence>
<name>A0A3D8RFX0_9HELO</name>
<keyword evidence="4 9" id="KW-0812">Transmembrane</keyword>
<dbReference type="GO" id="GO:0016020">
    <property type="term" value="C:membrane"/>
    <property type="evidence" value="ECO:0007669"/>
    <property type="project" value="UniProtKB-SubCell"/>
</dbReference>
<feature type="domain" description="Major facilitator superfamily (MFS) profile" evidence="10">
    <location>
        <begin position="56"/>
        <end position="497"/>
    </location>
</feature>
<keyword evidence="7" id="KW-0462">Maltose metabolism</keyword>
<feature type="transmembrane region" description="Helical" evidence="9">
    <location>
        <begin position="374"/>
        <end position="393"/>
    </location>
</feature>
<evidence type="ECO:0000259" key="10">
    <source>
        <dbReference type="PROSITE" id="PS50850"/>
    </source>
</evidence>
<sequence length="539" mass="58829">MTSNTITLSEKIVDDHMVEAVEDVSFNQKGPTVEPSSGNTNATLKDIWTHRRVLLWCILIYLLPINFGYEAGMVGNLLAVDSFLLRFGHALPSGQLEIAASSQQILNAGTTIGIFCSAFGTGFLSDIFGRRAVVLVACVICLAGTLVQYYSTTIMMLFGGKLIATFGFGLGHSLGPVFVAELAPTVLRGTCLSLVNTMIVIGQWTSSLCVYGSSGLSGDASWRVPVITQVIPPCILLLLGMPLLPESPSWLLMKGRREQAIKSFKTFNGQDFDAERAVQTLEYTLETEKAMAAEGSSYLECFKGTNLRRTTIICMIYIAQQFIGVNFIAGYLPYYFTLAGVQNALAIAQVAYAIQLFGNLCSWSLIDRYGRRTLIVYGTIVMTVSLLVIGGISTINSSNCLKATVALMCIWGFIYQATLGPAAYAVGGETSTPRLRQKTYAINIMSATAVSCMVLQVMPFLINPGNANLGGKITLVFFFPPSVLVCIYLYFCFPEMKGRTYLELEEMFQARVPSRKFKSYVCQSTTMESDERSAGENIA</sequence>
<keyword evidence="5 9" id="KW-1133">Transmembrane helix</keyword>
<feature type="transmembrane region" description="Helical" evidence="9">
    <location>
        <begin position="226"/>
        <end position="244"/>
    </location>
</feature>
<evidence type="ECO:0000256" key="9">
    <source>
        <dbReference type="SAM" id="Phobius"/>
    </source>
</evidence>
<dbReference type="InterPro" id="IPR020846">
    <property type="entry name" value="MFS_dom"/>
</dbReference>
<reference evidence="11 12" key="1">
    <citation type="journal article" date="2018" name="IMA Fungus">
        <title>IMA Genome-F 9: Draft genome sequence of Annulohypoxylon stygium, Aspergillus mulundensis, Berkeleyomyces basicola (syn. Thielaviopsis basicola), Ceratocystis smalleyi, two Cercospora beticola strains, Coleophoma cylindrospora, Fusarium fracticaudum, Phialophora cf. hyalina, and Morchella septimelata.</title>
        <authorList>
            <person name="Wingfield B.D."/>
            <person name="Bills G.F."/>
            <person name="Dong Y."/>
            <person name="Huang W."/>
            <person name="Nel W.J."/>
            <person name="Swalarsk-Parry B.S."/>
            <person name="Vaghefi N."/>
            <person name="Wilken P.M."/>
            <person name="An Z."/>
            <person name="de Beer Z.W."/>
            <person name="De Vos L."/>
            <person name="Chen L."/>
            <person name="Duong T.A."/>
            <person name="Gao Y."/>
            <person name="Hammerbacher A."/>
            <person name="Kikkert J.R."/>
            <person name="Li Y."/>
            <person name="Li H."/>
            <person name="Li K."/>
            <person name="Li Q."/>
            <person name="Liu X."/>
            <person name="Ma X."/>
            <person name="Naidoo K."/>
            <person name="Pethybridge S.J."/>
            <person name="Sun J."/>
            <person name="Steenkamp E.T."/>
            <person name="van der Nest M.A."/>
            <person name="van Wyk S."/>
            <person name="Wingfield M.J."/>
            <person name="Xiong C."/>
            <person name="Yue Q."/>
            <person name="Zhang X."/>
        </authorList>
    </citation>
    <scope>NUCLEOTIDE SEQUENCE [LARGE SCALE GENOMIC DNA]</scope>
    <source>
        <strain evidence="11 12">BP6252</strain>
    </source>
</reference>
<dbReference type="GO" id="GO:0005351">
    <property type="term" value="F:carbohydrate:proton symporter activity"/>
    <property type="evidence" value="ECO:0007669"/>
    <property type="project" value="TreeGrafter"/>
</dbReference>
<feature type="transmembrane region" description="Helical" evidence="9">
    <location>
        <begin position="439"/>
        <end position="461"/>
    </location>
</feature>
<dbReference type="PROSITE" id="PS00216">
    <property type="entry name" value="SUGAR_TRANSPORT_1"/>
    <property type="match status" value="1"/>
</dbReference>
<keyword evidence="6 9" id="KW-0472">Membrane</keyword>
<protein>
    <recommendedName>
        <fullName evidence="10">Major facilitator superfamily (MFS) profile domain-containing protein</fullName>
    </recommendedName>
</protein>
<evidence type="ECO:0000256" key="1">
    <source>
        <dbReference type="ARBA" id="ARBA00004141"/>
    </source>
</evidence>
<dbReference type="PRINTS" id="PR00171">
    <property type="entry name" value="SUGRTRNSPORT"/>
</dbReference>
<comment type="subcellular location">
    <subcellularLocation>
        <location evidence="1">Membrane</location>
        <topology evidence="1">Multi-pass membrane protein</topology>
    </subcellularLocation>
</comment>
<feature type="transmembrane region" description="Helical" evidence="9">
    <location>
        <begin position="344"/>
        <end position="362"/>
    </location>
</feature>